<sequence>MALELLTYRPNYCFLLPPCYNKPMGIKISKIITAGDWFKIAILLVVLIICWTWVYQEWQKPILPPEWARQALAE</sequence>
<keyword evidence="1" id="KW-1133">Transmembrane helix</keyword>
<keyword evidence="1" id="KW-0812">Transmembrane</keyword>
<comment type="caution">
    <text evidence="2">The sequence shown here is derived from an EMBL/GenBank/DDBJ whole genome shotgun (WGS) entry which is preliminary data.</text>
</comment>
<evidence type="ECO:0000313" key="3">
    <source>
        <dbReference type="Proteomes" id="UP000178432"/>
    </source>
</evidence>
<proteinExistence type="predicted"/>
<evidence type="ECO:0000256" key="1">
    <source>
        <dbReference type="SAM" id="Phobius"/>
    </source>
</evidence>
<accession>A0A1G1Y0S7</accession>
<keyword evidence="1" id="KW-0472">Membrane</keyword>
<feature type="transmembrane region" description="Helical" evidence="1">
    <location>
        <begin position="37"/>
        <end position="55"/>
    </location>
</feature>
<dbReference type="Proteomes" id="UP000178432">
    <property type="component" value="Unassembled WGS sequence"/>
</dbReference>
<evidence type="ECO:0000313" key="2">
    <source>
        <dbReference type="EMBL" id="OGY45794.1"/>
    </source>
</evidence>
<protein>
    <submittedName>
        <fullName evidence="2">Uncharacterized protein</fullName>
    </submittedName>
</protein>
<dbReference type="AlphaFoldDB" id="A0A1G1Y0S7"/>
<dbReference type="EMBL" id="MHIF01000072">
    <property type="protein sequence ID" value="OGY45794.1"/>
    <property type="molecule type" value="Genomic_DNA"/>
</dbReference>
<reference evidence="2 3" key="1">
    <citation type="journal article" date="2016" name="Nat. Commun.">
        <title>Thousands of microbial genomes shed light on interconnected biogeochemical processes in an aquifer system.</title>
        <authorList>
            <person name="Anantharaman K."/>
            <person name="Brown C.T."/>
            <person name="Hug L.A."/>
            <person name="Sharon I."/>
            <person name="Castelle C.J."/>
            <person name="Probst A.J."/>
            <person name="Thomas B.C."/>
            <person name="Singh A."/>
            <person name="Wilkins M.J."/>
            <person name="Karaoz U."/>
            <person name="Brodie E.L."/>
            <person name="Williams K.H."/>
            <person name="Hubbard S.S."/>
            <person name="Banfield J.F."/>
        </authorList>
    </citation>
    <scope>NUCLEOTIDE SEQUENCE [LARGE SCALE GENOMIC DNA]</scope>
</reference>
<gene>
    <name evidence="2" type="ORF">A2663_01525</name>
</gene>
<organism evidence="2 3">
    <name type="scientific">Candidatus Buchananbacteria bacterium RIFCSPHIGHO2_01_FULL_46_12</name>
    <dbReference type="NCBI Taxonomy" id="1797536"/>
    <lineage>
        <taxon>Bacteria</taxon>
        <taxon>Candidatus Buchananiibacteriota</taxon>
    </lineage>
</organism>
<name>A0A1G1Y0S7_9BACT</name>